<evidence type="ECO:0000256" key="1">
    <source>
        <dbReference type="SAM" id="SignalP"/>
    </source>
</evidence>
<dbReference type="AlphaFoldDB" id="A0A916Y5D8"/>
<dbReference type="Proteomes" id="UP000625735">
    <property type="component" value="Unassembled WGS sequence"/>
</dbReference>
<dbReference type="RefSeq" id="WP_188362644.1">
    <property type="nucleotide sequence ID" value="NZ_BMFG01000009.1"/>
</dbReference>
<proteinExistence type="predicted"/>
<reference evidence="2" key="2">
    <citation type="submission" date="2020-09" db="EMBL/GenBank/DDBJ databases">
        <authorList>
            <person name="Sun Q."/>
            <person name="Zhou Y."/>
        </authorList>
    </citation>
    <scope>NUCLEOTIDE SEQUENCE</scope>
    <source>
        <strain evidence="2">CGMCC 1.12506</strain>
    </source>
</reference>
<protein>
    <recommendedName>
        <fullName evidence="4">Lipoprotein</fullName>
    </recommendedName>
</protein>
<accession>A0A916Y5D8</accession>
<dbReference type="PROSITE" id="PS51257">
    <property type="entry name" value="PROKAR_LIPOPROTEIN"/>
    <property type="match status" value="1"/>
</dbReference>
<name>A0A916Y5D8_9FLAO</name>
<feature type="signal peptide" evidence="1">
    <location>
        <begin position="1"/>
        <end position="24"/>
    </location>
</feature>
<keyword evidence="3" id="KW-1185">Reference proteome</keyword>
<evidence type="ECO:0008006" key="4">
    <source>
        <dbReference type="Google" id="ProtNLM"/>
    </source>
</evidence>
<evidence type="ECO:0000313" key="3">
    <source>
        <dbReference type="Proteomes" id="UP000625735"/>
    </source>
</evidence>
<sequence>MNLIKLTVLTACFCLILGCSSDSNNEPDIQIEELTHVAHEVLQFEFIPDTGNNTRLLRYQIKFSNPNNVAVNGYYRVTLNTDGLIATTFTNVNGQCGNIAANSDCITTFEAEDSLELANVNSITLVGVEYVIVSE</sequence>
<keyword evidence="1" id="KW-0732">Signal</keyword>
<organism evidence="2 3">
    <name type="scientific">Flavobacterium orientale</name>
    <dbReference type="NCBI Taxonomy" id="1756020"/>
    <lineage>
        <taxon>Bacteria</taxon>
        <taxon>Pseudomonadati</taxon>
        <taxon>Bacteroidota</taxon>
        <taxon>Flavobacteriia</taxon>
        <taxon>Flavobacteriales</taxon>
        <taxon>Flavobacteriaceae</taxon>
        <taxon>Flavobacterium</taxon>
    </lineage>
</organism>
<reference evidence="2" key="1">
    <citation type="journal article" date="2014" name="Int. J. Syst. Evol. Microbiol.">
        <title>Complete genome sequence of Corynebacterium casei LMG S-19264T (=DSM 44701T), isolated from a smear-ripened cheese.</title>
        <authorList>
            <consortium name="US DOE Joint Genome Institute (JGI-PGF)"/>
            <person name="Walter F."/>
            <person name="Albersmeier A."/>
            <person name="Kalinowski J."/>
            <person name="Ruckert C."/>
        </authorList>
    </citation>
    <scope>NUCLEOTIDE SEQUENCE</scope>
    <source>
        <strain evidence="2">CGMCC 1.12506</strain>
    </source>
</reference>
<dbReference type="EMBL" id="BMFG01000009">
    <property type="protein sequence ID" value="GGD31525.1"/>
    <property type="molecule type" value="Genomic_DNA"/>
</dbReference>
<comment type="caution">
    <text evidence="2">The sequence shown here is derived from an EMBL/GenBank/DDBJ whole genome shotgun (WGS) entry which is preliminary data.</text>
</comment>
<feature type="chain" id="PRO_5036928143" description="Lipoprotein" evidence="1">
    <location>
        <begin position="25"/>
        <end position="135"/>
    </location>
</feature>
<gene>
    <name evidence="2" type="ORF">GCM10011343_22130</name>
</gene>
<evidence type="ECO:0000313" key="2">
    <source>
        <dbReference type="EMBL" id="GGD31525.1"/>
    </source>
</evidence>